<dbReference type="Proteomes" id="UP000298429">
    <property type="component" value="Unassembled WGS sequence"/>
</dbReference>
<keyword evidence="4" id="KW-1185">Reference proteome</keyword>
<reference evidence="3 5" key="2">
    <citation type="journal article" date="2019" name="PLoS Negl. Trop. Dis.">
        <title>Revisiting the worldwide diversity of Leptospira species in the environment.</title>
        <authorList>
            <person name="Vincent A.T."/>
            <person name="Schiettekatte O."/>
            <person name="Bourhy P."/>
            <person name="Veyrier F.J."/>
            <person name="Picardeau M."/>
        </authorList>
    </citation>
    <scope>NUCLEOTIDE SEQUENCE [LARGE SCALE GENOMIC DNA]</scope>
    <source>
        <strain evidence="3 5">201702444</strain>
    </source>
</reference>
<proteinExistence type="predicted"/>
<reference evidence="2 4" key="1">
    <citation type="submission" date="2017-07" db="EMBL/GenBank/DDBJ databases">
        <title>Leptospira spp. isolated from tropical soils.</title>
        <authorList>
            <person name="Thibeaux R."/>
            <person name="Iraola G."/>
            <person name="Ferres I."/>
            <person name="Bierque E."/>
            <person name="Girault D."/>
            <person name="Soupe-Gilbert M.-E."/>
            <person name="Picardeau M."/>
            <person name="Goarant C."/>
        </authorList>
    </citation>
    <scope>NUCLEOTIDE SEQUENCE [LARGE SCALE GENOMIC DNA]</scope>
    <source>
        <strain evidence="2 4">FH4-C-A1</strain>
    </source>
</reference>
<evidence type="ECO:0000313" key="3">
    <source>
        <dbReference type="EMBL" id="TGM00126.1"/>
    </source>
</evidence>
<dbReference type="InterPro" id="IPR000639">
    <property type="entry name" value="Epox_hydrolase-like"/>
</dbReference>
<dbReference type="AlphaFoldDB" id="A0A2M9Z5X3"/>
<dbReference type="RefSeq" id="WP_100761152.1">
    <property type="nucleotide sequence ID" value="NZ_NPDS01000001.1"/>
</dbReference>
<dbReference type="SUPFAM" id="SSF53474">
    <property type="entry name" value="alpha/beta-Hydrolases"/>
    <property type="match status" value="1"/>
</dbReference>
<dbReference type="InterPro" id="IPR029058">
    <property type="entry name" value="AB_hydrolase_fold"/>
</dbReference>
<dbReference type="EMBL" id="NPDS01000001">
    <property type="protein sequence ID" value="PJZ59184.1"/>
    <property type="molecule type" value="Genomic_DNA"/>
</dbReference>
<evidence type="ECO:0000313" key="2">
    <source>
        <dbReference type="EMBL" id="PJZ59184.1"/>
    </source>
</evidence>
<dbReference type="OrthoDB" id="9773293at2"/>
<dbReference type="EMBL" id="RQGN01000062">
    <property type="protein sequence ID" value="TGM00126.1"/>
    <property type="molecule type" value="Genomic_DNA"/>
</dbReference>
<dbReference type="InterPro" id="IPR000073">
    <property type="entry name" value="AB_hydrolase_1"/>
</dbReference>
<comment type="caution">
    <text evidence="3">The sequence shown here is derived from an EMBL/GenBank/DDBJ whole genome shotgun (WGS) entry which is preliminary data.</text>
</comment>
<dbReference type="PROSITE" id="PS51257">
    <property type="entry name" value="PROKAR_LIPOPROTEIN"/>
    <property type="match status" value="1"/>
</dbReference>
<dbReference type="PRINTS" id="PR00111">
    <property type="entry name" value="ABHYDROLASE"/>
</dbReference>
<evidence type="ECO:0000259" key="1">
    <source>
        <dbReference type="Pfam" id="PF12697"/>
    </source>
</evidence>
<dbReference type="GO" id="GO:0016787">
    <property type="term" value="F:hydrolase activity"/>
    <property type="evidence" value="ECO:0007669"/>
    <property type="project" value="UniProtKB-KW"/>
</dbReference>
<sequence length="316" mass="35665">MKQIPSFQFRTTVLLLSVFLSSCRFLGIGSIPIDVLKSKYANSESEFVQIGKVNLHYRDEGQGPAIILLHGVCASLHTWDDWTASLKGKYRIIRLDLPGHGLTGIDGDLSVLDPIEGVQLLEEFRKRLGLEKFYLVGNSMGGYISWNYSLSYPSRVEKMVLIDAAGYAQPLPELIAFGSHPLVRPVAKLSTPSFLVGRGISQAYGDPSKLKDDVKERYVDLSMREGNREAIARIFQIAREKFLNPDISKRITEVTTPTLVMWGTEDHWLKYEYFPNWKRDLKNAKFAVYEGAGHIPMEEIPDRTAKDLDSFLSGVY</sequence>
<dbReference type="PANTHER" id="PTHR46438:SF11">
    <property type="entry name" value="LIPASE-RELATED"/>
    <property type="match status" value="1"/>
</dbReference>
<keyword evidence="3" id="KW-0378">Hydrolase</keyword>
<dbReference type="PRINTS" id="PR00412">
    <property type="entry name" value="EPOXHYDRLASE"/>
</dbReference>
<dbReference type="Gene3D" id="3.40.50.1820">
    <property type="entry name" value="alpha/beta hydrolase"/>
    <property type="match status" value="1"/>
</dbReference>
<dbReference type="Proteomes" id="UP000231879">
    <property type="component" value="Unassembled WGS sequence"/>
</dbReference>
<name>A0A2M9Z5X3_9LEPT</name>
<feature type="domain" description="AB hydrolase-1" evidence="1">
    <location>
        <begin position="66"/>
        <end position="305"/>
    </location>
</feature>
<dbReference type="PANTHER" id="PTHR46438">
    <property type="entry name" value="ALPHA/BETA-HYDROLASES SUPERFAMILY PROTEIN"/>
    <property type="match status" value="1"/>
</dbReference>
<gene>
    <name evidence="2" type="ORF">CH367_03960</name>
    <name evidence="3" type="ORF">EHQ76_12635</name>
</gene>
<evidence type="ECO:0000313" key="5">
    <source>
        <dbReference type="Proteomes" id="UP000298429"/>
    </source>
</evidence>
<dbReference type="Pfam" id="PF12697">
    <property type="entry name" value="Abhydrolase_6"/>
    <property type="match status" value="1"/>
</dbReference>
<protein>
    <submittedName>
        <fullName evidence="3">Alpha/beta hydrolase</fullName>
    </submittedName>
</protein>
<accession>A0A2M9Z5X3</accession>
<evidence type="ECO:0000313" key="4">
    <source>
        <dbReference type="Proteomes" id="UP000231879"/>
    </source>
</evidence>
<organism evidence="3 5">
    <name type="scientific">Leptospira barantonii</name>
    <dbReference type="NCBI Taxonomy" id="2023184"/>
    <lineage>
        <taxon>Bacteria</taxon>
        <taxon>Pseudomonadati</taxon>
        <taxon>Spirochaetota</taxon>
        <taxon>Spirochaetia</taxon>
        <taxon>Leptospirales</taxon>
        <taxon>Leptospiraceae</taxon>
        <taxon>Leptospira</taxon>
    </lineage>
</organism>